<keyword evidence="2" id="KW-1185">Reference proteome</keyword>
<reference evidence="1" key="1">
    <citation type="submission" date="2020-06" db="EMBL/GenBank/DDBJ databases">
        <title>Legume-microbial interactions unlock mineral nutrients during tropical forest succession.</title>
        <authorList>
            <person name="Epihov D.Z."/>
        </authorList>
    </citation>
    <scope>NUCLEOTIDE SEQUENCE [LARGE SCALE GENOMIC DNA]</scope>
    <source>
        <strain evidence="1">Pan2503</strain>
    </source>
</reference>
<name>A0A7V8SXP8_9BACT</name>
<proteinExistence type="predicted"/>
<dbReference type="InterPro" id="IPR036628">
    <property type="entry name" value="Clp_N_dom_sf"/>
</dbReference>
<dbReference type="EMBL" id="JACDQQ010001404">
    <property type="protein sequence ID" value="MBA0086219.1"/>
    <property type="molecule type" value="Genomic_DNA"/>
</dbReference>
<evidence type="ECO:0000313" key="2">
    <source>
        <dbReference type="Proteomes" id="UP000567293"/>
    </source>
</evidence>
<protein>
    <submittedName>
        <fullName evidence="1">Helix-turn-helix domain-containing protein</fullName>
    </submittedName>
</protein>
<comment type="caution">
    <text evidence="1">The sequence shown here is derived from an EMBL/GenBank/DDBJ whole genome shotgun (WGS) entry which is preliminary data.</text>
</comment>
<evidence type="ECO:0000313" key="1">
    <source>
        <dbReference type="EMBL" id="MBA0086219.1"/>
    </source>
</evidence>
<gene>
    <name evidence="1" type="ORF">HRJ53_14630</name>
</gene>
<dbReference type="Gene3D" id="1.10.1780.10">
    <property type="entry name" value="Clp, N-terminal domain"/>
    <property type="match status" value="1"/>
</dbReference>
<dbReference type="AlphaFoldDB" id="A0A7V8SXP8"/>
<accession>A0A7V8SXP8</accession>
<dbReference type="InterPro" id="IPR009057">
    <property type="entry name" value="Homeodomain-like_sf"/>
</dbReference>
<dbReference type="SUPFAM" id="SSF46689">
    <property type="entry name" value="Homeodomain-like"/>
    <property type="match status" value="1"/>
</dbReference>
<dbReference type="Proteomes" id="UP000567293">
    <property type="component" value="Unassembled WGS sequence"/>
</dbReference>
<feature type="non-terminal residue" evidence="1">
    <location>
        <position position="161"/>
    </location>
</feature>
<organism evidence="1 2">
    <name type="scientific">Candidatus Acidiferrum panamense</name>
    <dbReference type="NCBI Taxonomy" id="2741543"/>
    <lineage>
        <taxon>Bacteria</taxon>
        <taxon>Pseudomonadati</taxon>
        <taxon>Acidobacteriota</taxon>
        <taxon>Terriglobia</taxon>
        <taxon>Candidatus Acidiferrales</taxon>
        <taxon>Candidatus Acidiferrum</taxon>
    </lineage>
</organism>
<dbReference type="Pfam" id="PF13565">
    <property type="entry name" value="HTH_32"/>
    <property type="match status" value="1"/>
</dbReference>
<sequence length="161" mass="17881">MPAWRQVLELTIGGEDLSRLTAIARSRTEPASRVERARMLLAYREDPSFFAVGRALGAHHQTVQRCVERAVVYGPLAALDDRPRPGKEPTITAEAKAWLVSLACRKAKELGYPHELWTTRLLASHARAHGPAAGHECLANLVQGTVCKILDRHEVKPHKVR</sequence>